<comment type="caution">
    <text evidence="1">The sequence shown here is derived from an EMBL/GenBank/DDBJ whole genome shotgun (WGS) entry which is preliminary data.</text>
</comment>
<sequence length="116" mass="12702">MQLPRFPPPCKNGHRSWCRCPSTLAPATGVVGACWGRVDVGRDWRLLANREVVIFVQPSTSRKPLWERQGGATAVDGGVKQLTWMCVVKLQLTYGNPVRISRQGTNKGGLSLPSST</sequence>
<name>A0ACB8FCQ0_9SAUR</name>
<evidence type="ECO:0000313" key="1">
    <source>
        <dbReference type="EMBL" id="KAH8003242.1"/>
    </source>
</evidence>
<proteinExistence type="predicted"/>
<dbReference type="Proteomes" id="UP000827872">
    <property type="component" value="Linkage Group LG09"/>
</dbReference>
<evidence type="ECO:0000313" key="2">
    <source>
        <dbReference type="Proteomes" id="UP000827872"/>
    </source>
</evidence>
<gene>
    <name evidence="1" type="ORF">K3G42_015694</name>
</gene>
<keyword evidence="2" id="KW-1185">Reference proteome</keyword>
<accession>A0ACB8FCQ0</accession>
<organism evidence="1 2">
    <name type="scientific">Sphaerodactylus townsendi</name>
    <dbReference type="NCBI Taxonomy" id="933632"/>
    <lineage>
        <taxon>Eukaryota</taxon>
        <taxon>Metazoa</taxon>
        <taxon>Chordata</taxon>
        <taxon>Craniata</taxon>
        <taxon>Vertebrata</taxon>
        <taxon>Euteleostomi</taxon>
        <taxon>Lepidosauria</taxon>
        <taxon>Squamata</taxon>
        <taxon>Bifurcata</taxon>
        <taxon>Gekkota</taxon>
        <taxon>Sphaerodactylidae</taxon>
        <taxon>Sphaerodactylus</taxon>
    </lineage>
</organism>
<dbReference type="EMBL" id="CM037622">
    <property type="protein sequence ID" value="KAH8003242.1"/>
    <property type="molecule type" value="Genomic_DNA"/>
</dbReference>
<reference evidence="1" key="1">
    <citation type="submission" date="2021-08" db="EMBL/GenBank/DDBJ databases">
        <title>The first chromosome-level gecko genome reveals the dynamic sex chromosomes of Neotropical dwarf geckos (Sphaerodactylidae: Sphaerodactylus).</title>
        <authorList>
            <person name="Pinto B.J."/>
            <person name="Keating S.E."/>
            <person name="Gamble T."/>
        </authorList>
    </citation>
    <scope>NUCLEOTIDE SEQUENCE</scope>
    <source>
        <strain evidence="1">TG3544</strain>
    </source>
</reference>
<protein>
    <submittedName>
        <fullName evidence="1">Uncharacterized protein</fullName>
    </submittedName>
</protein>